<evidence type="ECO:0000313" key="4">
    <source>
        <dbReference type="Proteomes" id="UP000436016"/>
    </source>
</evidence>
<feature type="chain" id="PRO_5025423705" evidence="1">
    <location>
        <begin position="23"/>
        <end position="605"/>
    </location>
</feature>
<keyword evidence="3" id="KW-0378">Hydrolase</keyword>
<proteinExistence type="predicted"/>
<dbReference type="Gene3D" id="3.20.20.140">
    <property type="entry name" value="Metal-dependent hydrolases"/>
    <property type="match status" value="1"/>
</dbReference>
<keyword evidence="4" id="KW-1185">Reference proteome</keyword>
<gene>
    <name evidence="3" type="ORF">GSH16_06955</name>
</gene>
<dbReference type="PANTHER" id="PTHR22642">
    <property type="entry name" value="IMIDAZOLONEPROPIONASE"/>
    <property type="match status" value="1"/>
</dbReference>
<name>A0A6B0TKY4_9RHOB</name>
<dbReference type="InterPro" id="IPR032466">
    <property type="entry name" value="Metal_Hydrolase"/>
</dbReference>
<dbReference type="AlphaFoldDB" id="A0A6B0TKY4"/>
<dbReference type="SUPFAM" id="SSF51338">
    <property type="entry name" value="Composite domain of metallo-dependent hydrolases"/>
    <property type="match status" value="1"/>
</dbReference>
<dbReference type="InterPro" id="IPR033932">
    <property type="entry name" value="YtcJ-like"/>
</dbReference>
<comment type="caution">
    <text evidence="3">The sequence shown here is derived from an EMBL/GenBank/DDBJ whole genome shotgun (WGS) entry which is preliminary data.</text>
</comment>
<dbReference type="Gene3D" id="2.30.40.10">
    <property type="entry name" value="Urease, subunit C, domain 1"/>
    <property type="match status" value="1"/>
</dbReference>
<dbReference type="EMBL" id="WUWG01000003">
    <property type="protein sequence ID" value="MXU65180.1"/>
    <property type="molecule type" value="Genomic_DNA"/>
</dbReference>
<evidence type="ECO:0000313" key="3">
    <source>
        <dbReference type="EMBL" id="MXU65180.1"/>
    </source>
</evidence>
<dbReference type="PANTHER" id="PTHR22642:SF2">
    <property type="entry name" value="PROTEIN LONG AFTER FAR-RED 3"/>
    <property type="match status" value="1"/>
</dbReference>
<reference evidence="3 4" key="1">
    <citation type="submission" date="2019-12" db="EMBL/GenBank/DDBJ databases">
        <title>Strain KN286 was isolated from seawater, which was collected from Caroline Seamount in the tropical western Pacific.</title>
        <authorList>
            <person name="Wang Q."/>
        </authorList>
    </citation>
    <scope>NUCLEOTIDE SEQUENCE [LARGE SCALE GENOMIC DNA]</scope>
    <source>
        <strain evidence="3 4">KN286</strain>
    </source>
</reference>
<dbReference type="Proteomes" id="UP000436016">
    <property type="component" value="Unassembled WGS sequence"/>
</dbReference>
<sequence length="605" mass="65419">MKTSLCLVALAAGTALVAPAFAQTADLIFQNGTIITMDPDAPSAEAVAIAGNEIIYVGDRAGADAIVGDGTETIDLNGRTLMPGFVSGHDHLIASTWVNAGVQLYEANSLEEALKLIADYAAANPDIPVIKGIGWNVEKFGGDYPTAADLDRAVPDRPAILLDFTIHDAWLNTAAMEAGNVTKDDPDVLPGVTFWRRDEAGNPTGVGIELQWMKTYVDIGAWDAEPMINANMDAMFPLAAQNGTTAFLNPGIVTPNVKATNEAHKLDFMMAMQILEEREAAGGLPLRVVALPMFKSAVADPATFVEWSAEMRDRYQGDKIRVQSVKIHPEGNWTAGVAPFLEPYKSDPLSKGAFNVQPEVTAEIVKLANAAGLDVAIHTDGDASTRAAVDAILASREAGYGDARNVLHHLLWTHPDDMDRIVEFEIPVNATPSFTTDWTGQDEQSYRMLGEERTELEMGKYTDVLLAGNRVSISADVPSTSPDMQAPLHQVEAAVTLMEPTEQGSSKPFPKSRTPVSVEEALKAVTIDAAWQLRMEDKVGSLEVGKLADLVVLSDSPFKVEPLEIDAIRVEMTMMDGEFTFIRDRDSIVEVRAGEYLMPDDLPQD</sequence>
<dbReference type="Gene3D" id="3.10.310.70">
    <property type="match status" value="1"/>
</dbReference>
<dbReference type="InterPro" id="IPR011059">
    <property type="entry name" value="Metal-dep_hydrolase_composite"/>
</dbReference>
<dbReference type="RefSeq" id="WP_160853432.1">
    <property type="nucleotide sequence ID" value="NZ_WUWG01000003.1"/>
</dbReference>
<protein>
    <submittedName>
        <fullName evidence="3">Amidohydrolase family protein</fullName>
    </submittedName>
</protein>
<dbReference type="Pfam" id="PF07969">
    <property type="entry name" value="Amidohydro_3"/>
    <property type="match status" value="1"/>
</dbReference>
<dbReference type="CDD" id="cd01300">
    <property type="entry name" value="YtcJ_like"/>
    <property type="match status" value="1"/>
</dbReference>
<dbReference type="SUPFAM" id="SSF51556">
    <property type="entry name" value="Metallo-dependent hydrolases"/>
    <property type="match status" value="1"/>
</dbReference>
<feature type="signal peptide" evidence="1">
    <location>
        <begin position="1"/>
        <end position="22"/>
    </location>
</feature>
<feature type="domain" description="Amidohydrolase 3" evidence="2">
    <location>
        <begin position="72"/>
        <end position="580"/>
    </location>
</feature>
<dbReference type="GO" id="GO:0016810">
    <property type="term" value="F:hydrolase activity, acting on carbon-nitrogen (but not peptide) bonds"/>
    <property type="evidence" value="ECO:0007669"/>
    <property type="project" value="InterPro"/>
</dbReference>
<evidence type="ECO:0000259" key="2">
    <source>
        <dbReference type="Pfam" id="PF07969"/>
    </source>
</evidence>
<evidence type="ECO:0000256" key="1">
    <source>
        <dbReference type="SAM" id="SignalP"/>
    </source>
</evidence>
<accession>A0A6B0TKY4</accession>
<organism evidence="3 4">
    <name type="scientific">Oceanomicrobium pacificus</name>
    <dbReference type="NCBI Taxonomy" id="2692916"/>
    <lineage>
        <taxon>Bacteria</taxon>
        <taxon>Pseudomonadati</taxon>
        <taxon>Pseudomonadota</taxon>
        <taxon>Alphaproteobacteria</taxon>
        <taxon>Rhodobacterales</taxon>
        <taxon>Paracoccaceae</taxon>
        <taxon>Oceanomicrobium</taxon>
    </lineage>
</organism>
<keyword evidence="1" id="KW-0732">Signal</keyword>
<dbReference type="InterPro" id="IPR013108">
    <property type="entry name" value="Amidohydro_3"/>
</dbReference>